<protein>
    <recommendedName>
        <fullName evidence="4">YcxB family protein</fullName>
    </recommendedName>
</protein>
<feature type="transmembrane region" description="Helical" evidence="1">
    <location>
        <begin position="30"/>
        <end position="50"/>
    </location>
</feature>
<evidence type="ECO:0000256" key="1">
    <source>
        <dbReference type="SAM" id="Phobius"/>
    </source>
</evidence>
<dbReference type="RefSeq" id="WP_407030062.1">
    <property type="nucleotide sequence ID" value="NZ_JAQGEF010000002.1"/>
</dbReference>
<keyword evidence="1" id="KW-0472">Membrane</keyword>
<dbReference type="Proteomes" id="UP001210231">
    <property type="component" value="Unassembled WGS sequence"/>
</dbReference>
<reference evidence="2 3" key="1">
    <citation type="submission" date="2022-12" db="EMBL/GenBank/DDBJ databases">
        <title>Chitinophagaceae gen. sp. nov., a new member of the family Chitinophagaceae, isolated from soil in a chemical factory.</title>
        <authorList>
            <person name="Ke Z."/>
        </authorList>
    </citation>
    <scope>NUCLEOTIDE SEQUENCE [LARGE SCALE GENOMIC DNA]</scope>
    <source>
        <strain evidence="2 3">LY-5</strain>
    </source>
</reference>
<name>A0ABT4UFV6_9BACT</name>
<keyword evidence="3" id="KW-1185">Reference proteome</keyword>
<dbReference type="EMBL" id="JAQGEF010000002">
    <property type="protein sequence ID" value="MDA3613734.1"/>
    <property type="molecule type" value="Genomic_DNA"/>
</dbReference>
<evidence type="ECO:0008006" key="4">
    <source>
        <dbReference type="Google" id="ProtNLM"/>
    </source>
</evidence>
<keyword evidence="1" id="KW-1133">Transmembrane helix</keyword>
<keyword evidence="1" id="KW-0812">Transmembrane</keyword>
<organism evidence="2 3">
    <name type="scientific">Polluticaenibacter yanchengensis</name>
    <dbReference type="NCBI Taxonomy" id="3014562"/>
    <lineage>
        <taxon>Bacteria</taxon>
        <taxon>Pseudomonadati</taxon>
        <taxon>Bacteroidota</taxon>
        <taxon>Chitinophagia</taxon>
        <taxon>Chitinophagales</taxon>
        <taxon>Chitinophagaceae</taxon>
        <taxon>Polluticaenibacter</taxon>
    </lineage>
</organism>
<comment type="caution">
    <text evidence="2">The sequence shown here is derived from an EMBL/GenBank/DDBJ whole genome shotgun (WGS) entry which is preliminary data.</text>
</comment>
<evidence type="ECO:0000313" key="3">
    <source>
        <dbReference type="Proteomes" id="UP001210231"/>
    </source>
</evidence>
<sequence length="164" mass="18319">MSQKVSFSTKLDQNTFSKGNLAILYSKPTILVTTFVFGAYFLFAVVTAITGNTQNLLLAIPALIFGGIMPYVISKNARKAFSHNPRLAENIVYTFENNKLVLKGESFNNEVTLDKVFKVSKTKNYILVWHSRFVANIIPLKNTSPADIVTLRSILNDSKVKNNL</sequence>
<feature type="transmembrane region" description="Helical" evidence="1">
    <location>
        <begin position="56"/>
        <end position="73"/>
    </location>
</feature>
<accession>A0ABT4UFV6</accession>
<proteinExistence type="predicted"/>
<gene>
    <name evidence="2" type="ORF">O3P16_02855</name>
</gene>
<evidence type="ECO:0000313" key="2">
    <source>
        <dbReference type="EMBL" id="MDA3613734.1"/>
    </source>
</evidence>